<evidence type="ECO:0000313" key="7">
    <source>
        <dbReference type="EMBL" id="WZB88939.1"/>
    </source>
</evidence>
<evidence type="ECO:0000256" key="3">
    <source>
        <dbReference type="ARBA" id="ARBA00022738"/>
    </source>
</evidence>
<protein>
    <submittedName>
        <fullName evidence="7">Peptidoglycan-binding protein</fullName>
    </submittedName>
</protein>
<keyword evidence="5" id="KW-0812">Transmembrane</keyword>
<dbReference type="EMBL" id="CP150886">
    <property type="protein sequence ID" value="WZB88939.1"/>
    <property type="molecule type" value="Genomic_DNA"/>
</dbReference>
<dbReference type="RefSeq" id="WP_353931844.1">
    <property type="nucleotide sequence ID" value="NZ_CP150886.1"/>
</dbReference>
<accession>A0ABZ2UU74</accession>
<evidence type="ECO:0000256" key="1">
    <source>
        <dbReference type="ARBA" id="ARBA00009299"/>
    </source>
</evidence>
<dbReference type="Pfam" id="PF13646">
    <property type="entry name" value="HEAT_2"/>
    <property type="match status" value="1"/>
</dbReference>
<dbReference type="InterPro" id="IPR002477">
    <property type="entry name" value="Peptidoglycan-bd-like"/>
</dbReference>
<dbReference type="InterPro" id="IPR011989">
    <property type="entry name" value="ARM-like"/>
</dbReference>
<dbReference type="Gene3D" id="1.10.101.10">
    <property type="entry name" value="PGBD-like superfamily/PGBD"/>
    <property type="match status" value="1"/>
</dbReference>
<gene>
    <name evidence="7" type="ORF">WJM97_04470</name>
</gene>
<dbReference type="PANTHER" id="PTHR12697:SF5">
    <property type="entry name" value="DEOXYHYPUSINE HYDROXYLASE"/>
    <property type="match status" value="1"/>
</dbReference>
<organism evidence="7 8">
    <name type="scientific">Okeanomitos corallinicola TIOX110</name>
    <dbReference type="NCBI Taxonomy" id="3133117"/>
    <lineage>
        <taxon>Bacteria</taxon>
        <taxon>Bacillati</taxon>
        <taxon>Cyanobacteriota</taxon>
        <taxon>Cyanophyceae</taxon>
        <taxon>Nostocales</taxon>
        <taxon>Aphanizomenonaceae</taxon>
        <taxon>Okeanomitos</taxon>
    </lineage>
</organism>
<proteinExistence type="inferred from homology"/>
<dbReference type="PANTHER" id="PTHR12697">
    <property type="entry name" value="PBS LYASE HEAT-LIKE PROTEIN"/>
    <property type="match status" value="1"/>
</dbReference>
<reference evidence="7 8" key="1">
    <citation type="submission" date="2024-04" db="EMBL/GenBank/DDBJ databases">
        <title>Okeanomitos corallinicola gen. &amp; sp. nov. (Nostocales, Cyanobacteria), a new toxic marine heterocyst-forming cyanobacterium from a coral reef.</title>
        <authorList>
            <person name="Li H."/>
            <person name="Li R."/>
            <person name="Kang J."/>
            <person name="Hii K.S."/>
            <person name="Mohamed H.F."/>
            <person name="Xu X."/>
            <person name="Luo Z."/>
        </authorList>
    </citation>
    <scope>NUCLEOTIDE SEQUENCE [LARGE SCALE GENOMIC DNA]</scope>
    <source>
        <strain evidence="7 8">TIOX110</strain>
    </source>
</reference>
<feature type="domain" description="Peptidoglycan binding-like" evidence="6">
    <location>
        <begin position="64"/>
        <end position="117"/>
    </location>
</feature>
<dbReference type="InterPro" id="IPR036366">
    <property type="entry name" value="PGBDSf"/>
</dbReference>
<dbReference type="SUPFAM" id="SSF47090">
    <property type="entry name" value="PGBD-like"/>
    <property type="match status" value="1"/>
</dbReference>
<dbReference type="Pfam" id="PF01471">
    <property type="entry name" value="PG_binding_1"/>
    <property type="match status" value="1"/>
</dbReference>
<evidence type="ECO:0000256" key="2">
    <source>
        <dbReference type="ARBA" id="ARBA00022549"/>
    </source>
</evidence>
<keyword evidence="8" id="KW-1185">Reference proteome</keyword>
<comment type="similarity">
    <text evidence="1">Belongs to the CpcE/RpcE/PecE family.</text>
</comment>
<keyword evidence="5" id="KW-0472">Membrane</keyword>
<evidence type="ECO:0000313" key="8">
    <source>
        <dbReference type="Proteomes" id="UP001483337"/>
    </source>
</evidence>
<dbReference type="Gene3D" id="1.25.10.10">
    <property type="entry name" value="Leucine-rich Repeat Variant"/>
    <property type="match status" value="1"/>
</dbReference>
<feature type="transmembrane region" description="Helical" evidence="5">
    <location>
        <begin position="159"/>
        <end position="180"/>
    </location>
</feature>
<evidence type="ECO:0000256" key="4">
    <source>
        <dbReference type="ARBA" id="ARBA00023239"/>
    </source>
</evidence>
<evidence type="ECO:0000259" key="6">
    <source>
        <dbReference type="Pfam" id="PF01471"/>
    </source>
</evidence>
<keyword evidence="5" id="KW-1133">Transmembrane helix</keyword>
<keyword evidence="4" id="KW-0456">Lyase</keyword>
<dbReference type="Proteomes" id="UP001483337">
    <property type="component" value="Chromosome"/>
</dbReference>
<dbReference type="SUPFAM" id="SSF48371">
    <property type="entry name" value="ARM repeat"/>
    <property type="match status" value="1"/>
</dbReference>
<keyword evidence="2" id="KW-0042">Antenna complex</keyword>
<evidence type="ECO:0000256" key="5">
    <source>
        <dbReference type="SAM" id="Phobius"/>
    </source>
</evidence>
<sequence>MRRTRKTRYNKPLSITRHLLLPSSRFLLTFTCCLGLGLSANHVIAAIPKPTPITETILSPGMKGAEVQVLQIQLKALGYYQGLIDGDYGENTQNAVAKFQQAKALEREDGIADMTTQSFITEHISGKTEVKTYPIPTPKTTININTDSQPQTEKKQINFIWWSLLGLGILATTGGTIFLVKKFNKVANSSTIVTPKLLSPSPDNQERLLLASANINSQPTTDLLQLQTKPLVSQLNVCEELMQELQSNNSKKRRKAIWKLGQDGDSRAIKPLVDLMVDADSEQQGLILSTLAEIGTRTINPMNRALAISIRDDNPQVRKNAIRDLVRMYDVMGKMSKIVLYAMEDPDPEVQETAKYALNQINRVRTIPEQQILTDMSTEES</sequence>
<dbReference type="InterPro" id="IPR016024">
    <property type="entry name" value="ARM-type_fold"/>
</dbReference>
<keyword evidence="3" id="KW-0605">Phycobilisome</keyword>
<name>A0ABZ2UU74_9CYAN</name>
<dbReference type="InterPro" id="IPR036365">
    <property type="entry name" value="PGBD-like_sf"/>
</dbReference>